<feature type="compositionally biased region" description="Acidic residues" evidence="2">
    <location>
        <begin position="746"/>
        <end position="757"/>
    </location>
</feature>
<dbReference type="PANTHER" id="PTHR12048">
    <property type="entry name" value="CCAAT-BINDING FACTOR-RELATED"/>
    <property type="match status" value="1"/>
</dbReference>
<feature type="domain" description="CCAAT-binding factor" evidence="3">
    <location>
        <begin position="356"/>
        <end position="553"/>
    </location>
</feature>
<sequence>MVAKSKKPKSQASTPLKKSELLFKVGKDLPKWYSIETPLSSSSKSNDKYDKQKCEQIYRAECDLYQSLYQQDQSSDYQWLQTSLSTTSKDRLAALVTLIRRSPVHAVGELDNLIKLLRTNIARRRDALTIAEVLEDVFLNIYLPENRRLLNINQQTPSSKQAAALAYVEDTVKQLYSSFIDLIQQIAHDPIGQIRTKAVSMLERLLSQRPEQEKRLLELIVDKLGDPDSTVASKTLHLLTQLLEQHPGMKTVVVNEVERLLFRQNVRQSAQHYGLCCLTAITFSSQDNDLANKLIKIYFALFRLISVKEDASSKFFAILLGGVTRAISFAQVDLDNIVEHLNYLFRIVHATNFKTSVRALQLLFRLSEQRSEIDDRYYNALYKKLSEPEWKNSKMLSTFLNLIFKSMLKDSMESRIRAFIKRLLQLSLFNDVPFICGILLLISELVKRHPNGSRLLLFSQKAALTIDQNTGGNDDDDEEEHFHDVPTDDEQPLQTVPEISSWDHKTLNKSKQTNLDHYDIFKRNPLYCGSEYTCLHELLFLRQHSHPTVALFAQNVFNGKPIEYNGNPLVDFNPMRFLDRFVYKNPKKQITKHELLRKKSRHAVGRLYLPKGVKAVPVDSSEYARLNPANIPADERFLYTFMKMRQENSDAVQSRKKDKSTDDFEGDIDDNESIESVSDDEFDKYLDHFMDDVDKDEIDVDEDDNNSVEDIASTVQRVRRTDELVDDDDDDDDVTNRPSTLNDGDEHSDDEQLDDNEHESISNQHIRDNFKVDNEREMKQIKWEMDRERTFAQRSRRYDKHMKKTGKRKPKLTRREKRRQMNETNLKKKKRVHFS</sequence>
<dbReference type="OrthoDB" id="28947at2759"/>
<evidence type="ECO:0000256" key="2">
    <source>
        <dbReference type="SAM" id="MobiDB-lite"/>
    </source>
</evidence>
<dbReference type="Gene3D" id="1.25.10.10">
    <property type="entry name" value="Leucine-rich Repeat Variant"/>
    <property type="match status" value="1"/>
</dbReference>
<gene>
    <name evidence="5" type="ORF">EDS130_LOCUS4101</name>
    <name evidence="6" type="ORF">XAT740_LOCUS13739</name>
</gene>
<feature type="compositionally biased region" description="Basic and acidic residues" evidence="2">
    <location>
        <begin position="649"/>
        <end position="662"/>
    </location>
</feature>
<organism evidence="6 7">
    <name type="scientific">Adineta ricciae</name>
    <name type="common">Rotifer</name>
    <dbReference type="NCBI Taxonomy" id="249248"/>
    <lineage>
        <taxon>Eukaryota</taxon>
        <taxon>Metazoa</taxon>
        <taxon>Spiralia</taxon>
        <taxon>Gnathifera</taxon>
        <taxon>Rotifera</taxon>
        <taxon>Eurotatoria</taxon>
        <taxon>Bdelloidea</taxon>
        <taxon>Adinetida</taxon>
        <taxon>Adinetidae</taxon>
        <taxon>Adineta</taxon>
    </lineage>
</organism>
<dbReference type="InterPro" id="IPR016024">
    <property type="entry name" value="ARM-type_fold"/>
</dbReference>
<evidence type="ECO:0000259" key="3">
    <source>
        <dbReference type="Pfam" id="PF03914"/>
    </source>
</evidence>
<dbReference type="EMBL" id="CAJNOJ010000011">
    <property type="protein sequence ID" value="CAF0786263.1"/>
    <property type="molecule type" value="Genomic_DNA"/>
</dbReference>
<dbReference type="Pfam" id="PF03914">
    <property type="entry name" value="CBF"/>
    <property type="match status" value="1"/>
</dbReference>
<proteinExistence type="inferred from homology"/>
<feature type="compositionally biased region" description="Acidic residues" evidence="2">
    <location>
        <begin position="663"/>
        <end position="680"/>
    </location>
</feature>
<feature type="region of interest" description="Disordered" evidence="2">
    <location>
        <begin position="468"/>
        <end position="492"/>
    </location>
</feature>
<accession>A0A814HKK3</accession>
<evidence type="ECO:0000313" key="5">
    <source>
        <dbReference type="EMBL" id="CAF0786263.1"/>
    </source>
</evidence>
<dbReference type="GO" id="GO:0005634">
    <property type="term" value="C:nucleus"/>
    <property type="evidence" value="ECO:0007669"/>
    <property type="project" value="TreeGrafter"/>
</dbReference>
<feature type="region of interest" description="Disordered" evidence="2">
    <location>
        <begin position="649"/>
        <end position="680"/>
    </location>
</feature>
<dbReference type="InterPro" id="IPR040155">
    <property type="entry name" value="CEBPZ/Mak21-like"/>
</dbReference>
<dbReference type="Proteomes" id="UP000663828">
    <property type="component" value="Unassembled WGS sequence"/>
</dbReference>
<dbReference type="InterPro" id="IPR005612">
    <property type="entry name" value="CCAAT-binding_factor"/>
</dbReference>
<protein>
    <submittedName>
        <fullName evidence="6">Uncharacterized protein</fullName>
    </submittedName>
</protein>
<dbReference type="PANTHER" id="PTHR12048:SF0">
    <property type="entry name" value="CCAAT_ENHANCER-BINDING PROTEIN ZETA"/>
    <property type="match status" value="1"/>
</dbReference>
<reference evidence="6" key="1">
    <citation type="submission" date="2021-02" db="EMBL/GenBank/DDBJ databases">
        <authorList>
            <person name="Nowell W R."/>
        </authorList>
    </citation>
    <scope>NUCLEOTIDE SEQUENCE</scope>
</reference>
<feature type="compositionally biased region" description="Acidic residues" evidence="2">
    <location>
        <begin position="724"/>
        <end position="733"/>
    </location>
</feature>
<dbReference type="AlphaFoldDB" id="A0A814HKK3"/>
<feature type="region of interest" description="Disordered" evidence="2">
    <location>
        <begin position="716"/>
        <end position="773"/>
    </location>
</feature>
<dbReference type="EMBL" id="CAJNOR010000805">
    <property type="protein sequence ID" value="CAF1011336.1"/>
    <property type="molecule type" value="Genomic_DNA"/>
</dbReference>
<evidence type="ECO:0000313" key="7">
    <source>
        <dbReference type="Proteomes" id="UP000663828"/>
    </source>
</evidence>
<dbReference type="InterPro" id="IPR032682">
    <property type="entry name" value="Cnd1_C"/>
</dbReference>
<evidence type="ECO:0000259" key="4">
    <source>
        <dbReference type="Pfam" id="PF12717"/>
    </source>
</evidence>
<keyword evidence="7" id="KW-1185">Reference proteome</keyword>
<feature type="compositionally biased region" description="Basic residues" evidence="2">
    <location>
        <begin position="794"/>
        <end position="818"/>
    </location>
</feature>
<dbReference type="InterPro" id="IPR011989">
    <property type="entry name" value="ARM-like"/>
</dbReference>
<dbReference type="Pfam" id="PF12717">
    <property type="entry name" value="Cnd1"/>
    <property type="match status" value="1"/>
</dbReference>
<comment type="similarity">
    <text evidence="1">Belongs to the CBF/MAK21 family.</text>
</comment>
<dbReference type="Proteomes" id="UP000663852">
    <property type="component" value="Unassembled WGS sequence"/>
</dbReference>
<evidence type="ECO:0000313" key="6">
    <source>
        <dbReference type="EMBL" id="CAF1011336.1"/>
    </source>
</evidence>
<name>A0A814HKK3_ADIRI</name>
<dbReference type="SUPFAM" id="SSF48371">
    <property type="entry name" value="ARM repeat"/>
    <property type="match status" value="1"/>
</dbReference>
<evidence type="ECO:0000256" key="1">
    <source>
        <dbReference type="ARBA" id="ARBA00007797"/>
    </source>
</evidence>
<comment type="caution">
    <text evidence="6">The sequence shown here is derived from an EMBL/GenBank/DDBJ whole genome shotgun (WGS) entry which is preliminary data.</text>
</comment>
<feature type="domain" description="Condensin complex subunit 1 C-terminal" evidence="4">
    <location>
        <begin position="172"/>
        <end position="296"/>
    </location>
</feature>
<feature type="region of interest" description="Disordered" evidence="2">
    <location>
        <begin position="786"/>
        <end position="835"/>
    </location>
</feature>